<evidence type="ECO:0000313" key="3">
    <source>
        <dbReference type="Proteomes" id="UP001519310"/>
    </source>
</evidence>
<name>A0ABS4LF67_STRAV</name>
<organism evidence="2 3">
    <name type="scientific">Streptomyces avidinii</name>
    <dbReference type="NCBI Taxonomy" id="1895"/>
    <lineage>
        <taxon>Bacteria</taxon>
        <taxon>Bacillati</taxon>
        <taxon>Actinomycetota</taxon>
        <taxon>Actinomycetes</taxon>
        <taxon>Kitasatosporales</taxon>
        <taxon>Streptomycetaceae</taxon>
        <taxon>Streptomyces</taxon>
    </lineage>
</organism>
<sequence length="185" mass="19636">MNRMRSGLIGAAAVGIALLVTTPAVGSPQPAATASLTKSESQQLQSRMAEQLRRHPGGTVVASNEISYENGAVKVTLPLKDGAAPVPAGATGTPNCDSGSVCLYEHDNFNGTRVSYTQCGIYNLGDRGFIDKMTSWHNNQTGGVRAVMYDVDGNGRIYDYDQLVVGSNPNVGRSLNDRANYIRPC</sequence>
<keyword evidence="1" id="KW-0732">Signal</keyword>
<evidence type="ECO:0000256" key="1">
    <source>
        <dbReference type="SAM" id="SignalP"/>
    </source>
</evidence>
<feature type="chain" id="PRO_5047094060" description="Peptidase inhibitor family I36" evidence="1">
    <location>
        <begin position="27"/>
        <end position="185"/>
    </location>
</feature>
<evidence type="ECO:0008006" key="4">
    <source>
        <dbReference type="Google" id="ProtNLM"/>
    </source>
</evidence>
<dbReference type="Proteomes" id="UP001519310">
    <property type="component" value="Unassembled WGS sequence"/>
</dbReference>
<dbReference type="Pfam" id="PF03995">
    <property type="entry name" value="Inhibitor_I36"/>
    <property type="match status" value="1"/>
</dbReference>
<dbReference type="Gene3D" id="2.60.20.10">
    <property type="entry name" value="Crystallins"/>
    <property type="match status" value="1"/>
</dbReference>
<keyword evidence="3" id="KW-1185">Reference proteome</keyword>
<dbReference type="EMBL" id="JAGGLQ010000019">
    <property type="protein sequence ID" value="MBP2040779.1"/>
    <property type="molecule type" value="Genomic_DNA"/>
</dbReference>
<evidence type="ECO:0000313" key="2">
    <source>
        <dbReference type="EMBL" id="MBP2040779.1"/>
    </source>
</evidence>
<reference evidence="2 3" key="1">
    <citation type="submission" date="2021-03" db="EMBL/GenBank/DDBJ databases">
        <title>Genomic Encyclopedia of Type Strains, Phase IV (KMG-IV): sequencing the most valuable type-strain genomes for metagenomic binning, comparative biology and taxonomic classification.</title>
        <authorList>
            <person name="Goeker M."/>
        </authorList>
    </citation>
    <scope>NUCLEOTIDE SEQUENCE [LARGE SCALE GENOMIC DNA]</scope>
    <source>
        <strain evidence="2 3">DSM 40526</strain>
    </source>
</reference>
<protein>
    <recommendedName>
        <fullName evidence="4">Peptidase inhibitor family I36</fullName>
    </recommendedName>
</protein>
<proteinExistence type="predicted"/>
<accession>A0ABS4LF67</accession>
<comment type="caution">
    <text evidence="2">The sequence shown here is derived from an EMBL/GenBank/DDBJ whole genome shotgun (WGS) entry which is preliminary data.</text>
</comment>
<gene>
    <name evidence="2" type="ORF">J2Z77_006634</name>
</gene>
<feature type="signal peptide" evidence="1">
    <location>
        <begin position="1"/>
        <end position="26"/>
    </location>
</feature>